<dbReference type="RefSeq" id="WP_305945611.1">
    <property type="nucleotide sequence ID" value="NZ_JAUZVY010000004.1"/>
</dbReference>
<evidence type="ECO:0000313" key="2">
    <source>
        <dbReference type="Proteomes" id="UP001236258"/>
    </source>
</evidence>
<name>A0ABT9GRE1_9GAMM</name>
<evidence type="ECO:0000313" key="1">
    <source>
        <dbReference type="EMBL" id="MDP4529529.1"/>
    </source>
</evidence>
<comment type="caution">
    <text evidence="1">The sequence shown here is derived from an EMBL/GenBank/DDBJ whole genome shotgun (WGS) entry which is preliminary data.</text>
</comment>
<dbReference type="EMBL" id="JAUZVY010000004">
    <property type="protein sequence ID" value="MDP4529529.1"/>
    <property type="molecule type" value="Genomic_DNA"/>
</dbReference>
<keyword evidence="2" id="KW-1185">Reference proteome</keyword>
<sequence length="249" mass="28073">MKIEKEIKVLRGAVVACLALSAVLVTTGMRANKDVRFDTLTVERINIVEADGTVKMLLTNTARFPTTEQVNGTVLNEHRKKRSGMLFFNEEGIEAGGFIYDGSKNEHGHSAGMMLAFDKYDGDQVMQLLTMDEMRDGKRVVSSGLAFNDRPEHETQDGMRRIMHELNQIEDPELWRETAIAYQEQGLIGGTQRILLGKTHESNNGLFLFASDGSPRAKFYVDEQDEVQLQFFNREGELTHTWSGSQSHE</sequence>
<proteinExistence type="predicted"/>
<reference evidence="1 2" key="1">
    <citation type="submission" date="2023-08" db="EMBL/GenBank/DDBJ databases">
        <authorList>
            <person name="Joshi A."/>
            <person name="Thite S."/>
        </authorList>
    </citation>
    <scope>NUCLEOTIDE SEQUENCE [LARGE SCALE GENOMIC DNA]</scope>
    <source>
        <strain evidence="1 2">1E1</strain>
    </source>
</reference>
<gene>
    <name evidence="1" type="ORF">Q3O59_10880</name>
</gene>
<dbReference type="Proteomes" id="UP001236258">
    <property type="component" value="Unassembled WGS sequence"/>
</dbReference>
<organism evidence="1 2">
    <name type="scientific">Alkalimonas delamerensis</name>
    <dbReference type="NCBI Taxonomy" id="265981"/>
    <lineage>
        <taxon>Bacteria</taxon>
        <taxon>Pseudomonadati</taxon>
        <taxon>Pseudomonadota</taxon>
        <taxon>Gammaproteobacteria</taxon>
        <taxon>Alkalimonas</taxon>
    </lineage>
</organism>
<protein>
    <submittedName>
        <fullName evidence="1">Uncharacterized protein</fullName>
    </submittedName>
</protein>
<accession>A0ABT9GRE1</accession>